<name>A0A8H7QQB0_9FUNG</name>
<comment type="caution">
    <text evidence="11">The sequence shown here is derived from an EMBL/GenBank/DDBJ whole genome shotgun (WGS) entry which is preliminary data.</text>
</comment>
<dbReference type="OrthoDB" id="10250268at2759"/>
<dbReference type="InterPro" id="IPR036249">
    <property type="entry name" value="Thioredoxin-like_sf"/>
</dbReference>
<comment type="subcellular location">
    <subcellularLocation>
        <location evidence="2">Mitochondrion inner membrane</location>
        <topology evidence="2">Peripheral membrane protein</topology>
        <orientation evidence="2">Matrix side</orientation>
    </subcellularLocation>
</comment>
<dbReference type="GO" id="GO:0005743">
    <property type="term" value="C:mitochondrial inner membrane"/>
    <property type="evidence" value="ECO:0007669"/>
    <property type="project" value="UniProtKB-SubCell"/>
</dbReference>
<keyword evidence="4" id="KW-0813">Transport</keyword>
<dbReference type="EMBL" id="JAEPRC010000458">
    <property type="protein sequence ID" value="KAG2196832.1"/>
    <property type="molecule type" value="Genomic_DNA"/>
</dbReference>
<evidence type="ECO:0000256" key="7">
    <source>
        <dbReference type="ARBA" id="ARBA00022982"/>
    </source>
</evidence>
<reference evidence="11" key="1">
    <citation type="submission" date="2020-12" db="EMBL/GenBank/DDBJ databases">
        <title>Metabolic potential, ecology and presence of endohyphal bacteria is reflected in genomic diversity of Mucoromycotina.</title>
        <authorList>
            <person name="Muszewska A."/>
            <person name="Okrasinska A."/>
            <person name="Steczkiewicz K."/>
            <person name="Drgas O."/>
            <person name="Orlowska M."/>
            <person name="Perlinska-Lenart U."/>
            <person name="Aleksandrzak-Piekarczyk T."/>
            <person name="Szatraj K."/>
            <person name="Zielenkiewicz U."/>
            <person name="Pilsyk S."/>
            <person name="Malc E."/>
            <person name="Mieczkowski P."/>
            <person name="Kruszewska J.S."/>
            <person name="Biernat P."/>
            <person name="Pawlowska J."/>
        </authorList>
    </citation>
    <scope>NUCLEOTIDE SEQUENCE</scope>
    <source>
        <strain evidence="11">CBS 226.32</strain>
    </source>
</reference>
<sequence>MSAFKSQLKGLKELRLQFCQTSPSSSGLRDFVAKNYVSIKKVNPELPILVREASGIEARAFARFDKGIERKVTLNNATAQDIENTLAQLVKSA</sequence>
<dbReference type="InterPro" id="IPR007741">
    <property type="entry name" value="Ribosomal_mL43/mS25/NADH_DH"/>
</dbReference>
<evidence type="ECO:0000313" key="12">
    <source>
        <dbReference type="Proteomes" id="UP000650833"/>
    </source>
</evidence>
<proteinExistence type="inferred from homology"/>
<organism evidence="11 12">
    <name type="scientific">Mucor plumbeus</name>
    <dbReference type="NCBI Taxonomy" id="97098"/>
    <lineage>
        <taxon>Eukaryota</taxon>
        <taxon>Fungi</taxon>
        <taxon>Fungi incertae sedis</taxon>
        <taxon>Mucoromycota</taxon>
        <taxon>Mucoromycotina</taxon>
        <taxon>Mucoromycetes</taxon>
        <taxon>Mucorales</taxon>
        <taxon>Mucorineae</taxon>
        <taxon>Mucoraceae</taxon>
        <taxon>Mucor</taxon>
    </lineage>
</organism>
<dbReference type="PANTHER" id="PTHR12878">
    <property type="entry name" value="NADH-UBIQUINONE OXIDOREDUCTASE B8 SUBUNIT"/>
    <property type="match status" value="1"/>
</dbReference>
<dbReference type="InterPro" id="IPR016464">
    <property type="entry name" value="NADH_Ub_cplx-1_asu_su-2"/>
</dbReference>
<dbReference type="SUPFAM" id="SSF52833">
    <property type="entry name" value="Thioredoxin-like"/>
    <property type="match status" value="1"/>
</dbReference>
<keyword evidence="9" id="KW-0472">Membrane</keyword>
<evidence type="ECO:0000256" key="6">
    <source>
        <dbReference type="ARBA" id="ARBA00022792"/>
    </source>
</evidence>
<evidence type="ECO:0000256" key="4">
    <source>
        <dbReference type="ARBA" id="ARBA00022448"/>
    </source>
</evidence>
<evidence type="ECO:0000256" key="2">
    <source>
        <dbReference type="ARBA" id="ARBA00004443"/>
    </source>
</evidence>
<dbReference type="Proteomes" id="UP000650833">
    <property type="component" value="Unassembled WGS sequence"/>
</dbReference>
<keyword evidence="7" id="KW-0249">Electron transport</keyword>
<dbReference type="SMART" id="SM00916">
    <property type="entry name" value="L51_S25_CI-B8"/>
    <property type="match status" value="1"/>
</dbReference>
<evidence type="ECO:0000256" key="5">
    <source>
        <dbReference type="ARBA" id="ARBA00022660"/>
    </source>
</evidence>
<evidence type="ECO:0000313" key="11">
    <source>
        <dbReference type="EMBL" id="KAG2196832.1"/>
    </source>
</evidence>
<evidence type="ECO:0000256" key="1">
    <source>
        <dbReference type="ARBA" id="ARBA00003195"/>
    </source>
</evidence>
<evidence type="ECO:0000256" key="9">
    <source>
        <dbReference type="ARBA" id="ARBA00023136"/>
    </source>
</evidence>
<protein>
    <recommendedName>
        <fullName evidence="10">Ribosomal protein/NADH dehydrogenase domain-containing protein</fullName>
    </recommendedName>
</protein>
<accession>A0A8H7QQB0</accession>
<feature type="domain" description="Ribosomal protein/NADH dehydrogenase" evidence="10">
    <location>
        <begin position="20"/>
        <end position="93"/>
    </location>
</feature>
<dbReference type="PANTHER" id="PTHR12878:SF0">
    <property type="entry name" value="NADH DEHYDROGENASE [UBIQUINONE] 1 ALPHA SUBCOMPLEX SUBUNIT 2"/>
    <property type="match status" value="1"/>
</dbReference>
<comment type="similarity">
    <text evidence="3">Belongs to the complex I NDUFA2 subunit family.</text>
</comment>
<dbReference type="Gene3D" id="3.40.30.10">
    <property type="entry name" value="Glutaredoxin"/>
    <property type="match status" value="1"/>
</dbReference>
<comment type="function">
    <text evidence="1">Accessory subunit of the mitochondrial membrane respiratory chain NADH dehydrogenase (Complex I), that is believed not to be involved in catalysis. Complex I functions in the transfer of electrons from NADH to the respiratory chain. The immediate electron acceptor for the enzyme is believed to be ubiquinone.</text>
</comment>
<gene>
    <name evidence="11" type="ORF">INT46_001749</name>
</gene>
<keyword evidence="6" id="KW-0999">Mitochondrion inner membrane</keyword>
<keyword evidence="5" id="KW-0679">Respiratory chain</keyword>
<dbReference type="PIRSF" id="PIRSF005822">
    <property type="entry name" value="NDUA2"/>
    <property type="match status" value="1"/>
</dbReference>
<dbReference type="AlphaFoldDB" id="A0A8H7QQB0"/>
<keyword evidence="8" id="KW-0496">Mitochondrion</keyword>
<keyword evidence="12" id="KW-1185">Reference proteome</keyword>
<dbReference type="Pfam" id="PF05047">
    <property type="entry name" value="L51_S25_CI-B8"/>
    <property type="match status" value="1"/>
</dbReference>
<evidence type="ECO:0000256" key="8">
    <source>
        <dbReference type="ARBA" id="ARBA00023128"/>
    </source>
</evidence>
<evidence type="ECO:0000256" key="3">
    <source>
        <dbReference type="ARBA" id="ARBA00008939"/>
    </source>
</evidence>
<evidence type="ECO:0000259" key="10">
    <source>
        <dbReference type="SMART" id="SM00916"/>
    </source>
</evidence>